<dbReference type="CDD" id="cd23507">
    <property type="entry name" value="hydrophobin_I"/>
    <property type="match status" value="1"/>
</dbReference>
<dbReference type="Proteomes" id="UP000559256">
    <property type="component" value="Unassembled WGS sequence"/>
</dbReference>
<accession>A0A8H5CU29</accession>
<evidence type="ECO:0000313" key="9">
    <source>
        <dbReference type="EMBL" id="KAF5348081.1"/>
    </source>
</evidence>
<dbReference type="AlphaFoldDB" id="A0A8H5CU29"/>
<evidence type="ECO:0000313" key="10">
    <source>
        <dbReference type="Proteomes" id="UP000559256"/>
    </source>
</evidence>
<evidence type="ECO:0000256" key="6">
    <source>
        <dbReference type="ARBA" id="ARBA00023157"/>
    </source>
</evidence>
<dbReference type="SMART" id="SM00075">
    <property type="entry name" value="HYDRO"/>
    <property type="match status" value="1"/>
</dbReference>
<evidence type="ECO:0000256" key="4">
    <source>
        <dbReference type="ARBA" id="ARBA00022525"/>
    </source>
</evidence>
<proteinExistence type="inferred from homology"/>
<evidence type="ECO:0000256" key="5">
    <source>
        <dbReference type="ARBA" id="ARBA00022729"/>
    </source>
</evidence>
<keyword evidence="3 8" id="KW-0134">Cell wall</keyword>
<feature type="chain" id="PRO_5034628174" description="Hydrophobin" evidence="8">
    <location>
        <begin position="18"/>
        <end position="107"/>
    </location>
</feature>
<evidence type="ECO:0000256" key="8">
    <source>
        <dbReference type="RuleBase" id="RU365009"/>
    </source>
</evidence>
<comment type="similarity">
    <text evidence="2 8">Belongs to the fungal hydrophobin family.</text>
</comment>
<evidence type="ECO:0000256" key="3">
    <source>
        <dbReference type="ARBA" id="ARBA00022512"/>
    </source>
</evidence>
<comment type="subunit">
    <text evidence="7">Self-assembles to form functional amyloid fibrils called rodlets. Self-assembly into fibrillar rodlets occurs spontaneously at hydrophobic:hydrophilic interfaces and the rodlets further associate laterally to form amphipathic monolayers.</text>
</comment>
<gene>
    <name evidence="9" type="ORF">D9758_010069</name>
</gene>
<protein>
    <recommendedName>
        <fullName evidence="8">Hydrophobin</fullName>
    </recommendedName>
</protein>
<dbReference type="GO" id="GO:0005199">
    <property type="term" value="F:structural constituent of cell wall"/>
    <property type="evidence" value="ECO:0007669"/>
    <property type="project" value="InterPro"/>
</dbReference>
<dbReference type="InterPro" id="IPR019778">
    <property type="entry name" value="Class_I_Hydrophobin_CS"/>
</dbReference>
<name>A0A8H5CU29_9AGAR</name>
<organism evidence="9 10">
    <name type="scientific">Tetrapyrgos nigripes</name>
    <dbReference type="NCBI Taxonomy" id="182062"/>
    <lineage>
        <taxon>Eukaryota</taxon>
        <taxon>Fungi</taxon>
        <taxon>Dikarya</taxon>
        <taxon>Basidiomycota</taxon>
        <taxon>Agaricomycotina</taxon>
        <taxon>Agaricomycetes</taxon>
        <taxon>Agaricomycetidae</taxon>
        <taxon>Agaricales</taxon>
        <taxon>Marasmiineae</taxon>
        <taxon>Marasmiaceae</taxon>
        <taxon>Tetrapyrgos</taxon>
    </lineage>
</organism>
<keyword evidence="10" id="KW-1185">Reference proteome</keyword>
<dbReference type="PROSITE" id="PS00956">
    <property type="entry name" value="HYDROPHOBIN"/>
    <property type="match status" value="1"/>
</dbReference>
<sequence>MQFKILTISALATLAVATDPTPASQCNTGGLQCCNSVQTTPTGIVPSLLGLLGIVLGAVDVPIGLTCNPISVIGIGGNSCTAQPVCCQNNSFNGIVALGCSPVNLNL</sequence>
<dbReference type="GO" id="GO:0009277">
    <property type="term" value="C:fungal-type cell wall"/>
    <property type="evidence" value="ECO:0007669"/>
    <property type="project" value="InterPro"/>
</dbReference>
<dbReference type="Pfam" id="PF01185">
    <property type="entry name" value="Hydrophobin"/>
    <property type="match status" value="1"/>
</dbReference>
<evidence type="ECO:0000256" key="7">
    <source>
        <dbReference type="ARBA" id="ARBA00093546"/>
    </source>
</evidence>
<reference evidence="9 10" key="1">
    <citation type="journal article" date="2020" name="ISME J.">
        <title>Uncovering the hidden diversity of litter-decomposition mechanisms in mushroom-forming fungi.</title>
        <authorList>
            <person name="Floudas D."/>
            <person name="Bentzer J."/>
            <person name="Ahren D."/>
            <person name="Johansson T."/>
            <person name="Persson P."/>
            <person name="Tunlid A."/>
        </authorList>
    </citation>
    <scope>NUCLEOTIDE SEQUENCE [LARGE SCALE GENOMIC DNA]</scope>
    <source>
        <strain evidence="9 10">CBS 291.85</strain>
    </source>
</reference>
<feature type="signal peptide" evidence="8">
    <location>
        <begin position="1"/>
        <end position="17"/>
    </location>
</feature>
<keyword evidence="5 8" id="KW-0732">Signal</keyword>
<evidence type="ECO:0000256" key="2">
    <source>
        <dbReference type="ARBA" id="ARBA00010446"/>
    </source>
</evidence>
<comment type="subcellular location">
    <subcellularLocation>
        <location evidence="1 8">Secreted</location>
        <location evidence="1 8">Cell wall</location>
    </subcellularLocation>
</comment>
<keyword evidence="4 8" id="KW-0964">Secreted</keyword>
<dbReference type="InterPro" id="IPR001338">
    <property type="entry name" value="Class_I_Hydrophobin"/>
</dbReference>
<keyword evidence="6 8" id="KW-1015">Disulfide bond</keyword>
<dbReference type="EMBL" id="JAACJM010000088">
    <property type="protein sequence ID" value="KAF5348081.1"/>
    <property type="molecule type" value="Genomic_DNA"/>
</dbReference>
<comment type="caution">
    <text evidence="9">The sequence shown here is derived from an EMBL/GenBank/DDBJ whole genome shotgun (WGS) entry which is preliminary data.</text>
</comment>
<evidence type="ECO:0000256" key="1">
    <source>
        <dbReference type="ARBA" id="ARBA00004191"/>
    </source>
</evidence>
<dbReference type="OrthoDB" id="4225815at2759"/>